<comment type="caution">
    <text evidence="1">The sequence shown here is derived from an EMBL/GenBank/DDBJ whole genome shotgun (WGS) entry which is preliminary data.</text>
</comment>
<protein>
    <submittedName>
        <fullName evidence="1">Uncharacterized protein</fullName>
    </submittedName>
</protein>
<keyword evidence="2" id="KW-1185">Reference proteome</keyword>
<reference evidence="1 2" key="1">
    <citation type="journal article" date="2021" name="Front. Genet.">
        <title>Chromosome-Level Genome Assembly Reveals Significant Gene Expansion in the Toll and IMD Signaling Pathways of Dendrolimus kikuchii.</title>
        <authorList>
            <person name="Zhou J."/>
            <person name="Wu P."/>
            <person name="Xiong Z."/>
            <person name="Liu N."/>
            <person name="Zhao N."/>
            <person name="Ji M."/>
            <person name="Qiu Y."/>
            <person name="Yang B."/>
        </authorList>
    </citation>
    <scope>NUCLEOTIDE SEQUENCE [LARGE SCALE GENOMIC DNA]</scope>
    <source>
        <strain evidence="1">Ann1</strain>
    </source>
</reference>
<dbReference type="Proteomes" id="UP000824533">
    <property type="component" value="Linkage Group LG25"/>
</dbReference>
<proteinExistence type="predicted"/>
<gene>
    <name evidence="1" type="ORF">K1T71_013391</name>
</gene>
<name>A0ACC1CI92_9NEOP</name>
<evidence type="ECO:0000313" key="2">
    <source>
        <dbReference type="Proteomes" id="UP000824533"/>
    </source>
</evidence>
<evidence type="ECO:0000313" key="1">
    <source>
        <dbReference type="EMBL" id="KAJ0171192.1"/>
    </source>
</evidence>
<sequence length="1545" mass="173227">MNFSTEQFEKLLSAIGSQQRRSFASCKVFYDGTKDTEVVETFLSAASVFKNLEGIEDEDAIKSIPLILKDEAATWWNGIKGEISSWEQFQSRVRLAFAPKRPAYQIYQDIIGIKQDEKELTETFVTRKRALFAQLPVPGHTESQQLDMIYGQISYKIRSKLARETVKTYDELLKAARGVEQLLAERKPHAHAPQLKGEDKVQGKKPRCGYCRFPGHLSENCRRKLKDEGTASATGSQANMSRQMVAAIGTQAPSPSQPKFCCYGCGAPGVVRSKCPVCSKKPQAGPQNLEVGFCSINVQMDARPRPVIAIGVGKIAGTAYIDSCAKTSVASYGLYQCLKKLGYHFGEKQLTVTLADGKKTQRNVLTVRAPINLCNRIVPTTFIVFPESRESRTLLGIGFIQDAEMVLNIPQMTWHFIGEPDVIYELQEEDTTETSVAQVETAQEVFYLRSPLRSWFAEIQPPELISSLSSTPTGTYLTSEETTDKKAVCDTATTQSSSCAALDLRKSDASPNPALLETSVRTEKPYRLIPIDATTPPHKKFRTLFDGYSPRLYDYMLRDAQMATHGAEVELSPSSRKLFPSGSSSDDVDICAISIEDVISETLDTAQKSQLTGMLWKNQIAFGSSSVPTSLAEHCIDTGSHNPISVPPYRLSPPKLALLKEEIEKMLDEKIIEPCSSPWTAPVIMVPKKDGAVRVCVDYRRLNAITVPDVYPIPRIDQLLNAAKPTPFMSTLDLRAGYWQVKVKDSDQDKTAFIAPFGVYKFLRMPFGLRNAPSTFQRLIDRVKVSLEDIKMLAYLDDLIIFSSTYETHLEDLDKVLRKLSENNLRVNFSKCRFGCSTIKYLGHLITPVGLKVDPAKIAPIVQSPAPKNLKHLMTFLQTCSWFRRFIPNFSEISEPLTRLTRKKAEWVWKNEQETAFQQLKTRLTTAPILRQADETKPYTIKTDASNYAIGAVLMQGEGEDERPVEFASRLLNSAERNYNTTEKEALGVVWAITKFRGYVEGVPVTVITDHQALKWLMSLRSPTGRLARWALQIQAFDITIKYTPGRTNVIADTLSRPICDEQSINDCGVCSIVVDMPQRSPADIRAEQLKDEQINSIVTALEAAERTENAIYWSNKGFVMNNGLLYRYNPTLDSEEAQLVVPQHEWANVLAVYHDDPLAGHYGGDKTYQRIARRYHWKGMRKYIEAYVKNCIPCQRYKPANLKPAGLLQTTPINQRFETVAFDLFGPLPVTANGKTWIFIVEDLATGWVELFAMETASADNCAKILLDEICLRYGTPRRLISDNGPQFVSAVMQQLIFCLGIKHLHTPVYHPEANPVERKNKDMKIQLAILVEDDHRTWDAKLSSVRFAMNTANSLVTGHTPAYLTFARELRTPDDNAHDLRQKVLSENFVPEITPKLLQIADTLNRAREMRENNEARRKQQGDKSRRADPGYNPGDLVLASTHPVSQAARGISSKFCPRKDGPYLIHKHHGASSYILSDPTTPDKPLGVYHTSALSPYRGNLEAPPAPVRPLKKRGRPPKAKTAPTTTQSTRGRGRPRRTAYQ</sequence>
<organism evidence="1 2">
    <name type="scientific">Dendrolimus kikuchii</name>
    <dbReference type="NCBI Taxonomy" id="765133"/>
    <lineage>
        <taxon>Eukaryota</taxon>
        <taxon>Metazoa</taxon>
        <taxon>Ecdysozoa</taxon>
        <taxon>Arthropoda</taxon>
        <taxon>Hexapoda</taxon>
        <taxon>Insecta</taxon>
        <taxon>Pterygota</taxon>
        <taxon>Neoptera</taxon>
        <taxon>Endopterygota</taxon>
        <taxon>Lepidoptera</taxon>
        <taxon>Glossata</taxon>
        <taxon>Ditrysia</taxon>
        <taxon>Bombycoidea</taxon>
        <taxon>Lasiocampidae</taxon>
        <taxon>Dendrolimus</taxon>
    </lineage>
</organism>
<accession>A0ACC1CI92</accession>
<dbReference type="EMBL" id="CM034411">
    <property type="protein sequence ID" value="KAJ0171192.1"/>
    <property type="molecule type" value="Genomic_DNA"/>
</dbReference>